<dbReference type="AlphaFoldDB" id="A0A0B0PHQ3"/>
<sequence>MYKDLVLLLYVILISQKCWLMKLL</sequence>
<proteinExistence type="predicted"/>
<evidence type="ECO:0000313" key="2">
    <source>
        <dbReference type="Proteomes" id="UP000032142"/>
    </source>
</evidence>
<keyword evidence="2" id="KW-1185">Reference proteome</keyword>
<gene>
    <name evidence="1" type="ORF">F383_05131</name>
</gene>
<organism evidence="1 2">
    <name type="scientific">Gossypium arboreum</name>
    <name type="common">Tree cotton</name>
    <name type="synonym">Gossypium nanking</name>
    <dbReference type="NCBI Taxonomy" id="29729"/>
    <lineage>
        <taxon>Eukaryota</taxon>
        <taxon>Viridiplantae</taxon>
        <taxon>Streptophyta</taxon>
        <taxon>Embryophyta</taxon>
        <taxon>Tracheophyta</taxon>
        <taxon>Spermatophyta</taxon>
        <taxon>Magnoliopsida</taxon>
        <taxon>eudicotyledons</taxon>
        <taxon>Gunneridae</taxon>
        <taxon>Pentapetalae</taxon>
        <taxon>rosids</taxon>
        <taxon>malvids</taxon>
        <taxon>Malvales</taxon>
        <taxon>Malvaceae</taxon>
        <taxon>Malvoideae</taxon>
        <taxon>Gossypium</taxon>
    </lineage>
</organism>
<evidence type="ECO:0000313" key="1">
    <source>
        <dbReference type="EMBL" id="KHG22881.1"/>
    </source>
</evidence>
<reference evidence="2" key="1">
    <citation type="submission" date="2014-09" db="EMBL/GenBank/DDBJ databases">
        <authorList>
            <person name="Mudge J."/>
            <person name="Ramaraj T."/>
            <person name="Lindquist I.E."/>
            <person name="Bharti A.K."/>
            <person name="Sundararajan A."/>
            <person name="Cameron C.T."/>
            <person name="Woodward J.E."/>
            <person name="May G.D."/>
            <person name="Brubaker C."/>
            <person name="Broadhvest J."/>
            <person name="Wilkins T.A."/>
        </authorList>
    </citation>
    <scope>NUCLEOTIDE SEQUENCE</scope>
    <source>
        <strain evidence="2">cv. AKA8401</strain>
    </source>
</reference>
<accession>A0A0B0PHQ3</accession>
<protein>
    <submittedName>
        <fullName evidence="1">Uncharacterized protein</fullName>
    </submittedName>
</protein>
<name>A0A0B0PHQ3_GOSAR</name>
<dbReference type="Proteomes" id="UP000032142">
    <property type="component" value="Unassembled WGS sequence"/>
</dbReference>
<dbReference type="EMBL" id="KN423169">
    <property type="protein sequence ID" value="KHG22881.1"/>
    <property type="molecule type" value="Genomic_DNA"/>
</dbReference>